<name>A0AAF0INH6_9BASI</name>
<evidence type="ECO:0008006" key="3">
    <source>
        <dbReference type="Google" id="ProtNLM"/>
    </source>
</evidence>
<dbReference type="AlphaFoldDB" id="A0AAF0INH6"/>
<dbReference type="GO" id="GO:0072546">
    <property type="term" value="C:EMC complex"/>
    <property type="evidence" value="ECO:0007669"/>
    <property type="project" value="InterPro"/>
</dbReference>
<proteinExistence type="predicted"/>
<dbReference type="Pfam" id="PF03665">
    <property type="entry name" value="UPF0172"/>
    <property type="match status" value="1"/>
</dbReference>
<accession>A0AAF0INH6</accession>
<dbReference type="Gene3D" id="3.40.140.10">
    <property type="entry name" value="Cytidine Deaminase, domain 2"/>
    <property type="match status" value="1"/>
</dbReference>
<gene>
    <name evidence="1" type="ORF">MBRA1_001652</name>
</gene>
<protein>
    <recommendedName>
        <fullName evidence="3">MPN domain-containing protein</fullName>
    </recommendedName>
</protein>
<dbReference type="PANTHER" id="PTHR12941">
    <property type="entry name" value="ER MEMBRANE PROTEIN COMPLEX"/>
    <property type="match status" value="1"/>
</dbReference>
<dbReference type="Proteomes" id="UP001216638">
    <property type="component" value="Chromosome 2"/>
</dbReference>
<evidence type="ECO:0000313" key="2">
    <source>
        <dbReference type="Proteomes" id="UP001216638"/>
    </source>
</evidence>
<dbReference type="EMBL" id="CP119952">
    <property type="protein sequence ID" value="WFC95012.1"/>
    <property type="molecule type" value="Genomic_DNA"/>
</dbReference>
<reference evidence="1" key="1">
    <citation type="submission" date="2023-03" db="EMBL/GenBank/DDBJ databases">
        <title>Mating type loci evolution in Malassezia.</title>
        <authorList>
            <person name="Coelho M.A."/>
        </authorList>
    </citation>
    <scope>NUCLEOTIDE SEQUENCE</scope>
    <source>
        <strain evidence="1">CBS 14135</strain>
    </source>
</reference>
<dbReference type="CDD" id="cd08060">
    <property type="entry name" value="MPN_UPF0172"/>
    <property type="match status" value="1"/>
</dbReference>
<dbReference type="InterPro" id="IPR005366">
    <property type="entry name" value="EMC8/9"/>
</dbReference>
<dbReference type="PANTHER" id="PTHR12941:SF10">
    <property type="entry name" value="ER MEMBRANE PROTEIN COMPLEX SUBUNIT 8_9 HOMOLOG"/>
    <property type="match status" value="1"/>
</dbReference>
<sequence length="204" mass="22346">MAPEVKHVELSERAYRKLVLHAAKNPSATVVGVLVGKHGSTVDVDDVIPLTHHWTQLSPMTEAGLAMIDAHLKGKEHKMVGVYEVPESLDATEPENTTKLLARKLAAKASQPSVVLLVRYMRLMQADGKELLTSKLKALTAFVESSDGKVSKGPSKPTSSVQGYNKLVSALDDEVNDGRWKALSDWDDHLEDTRLDWLTNADVV</sequence>
<keyword evidence="2" id="KW-1185">Reference proteome</keyword>
<evidence type="ECO:0000313" key="1">
    <source>
        <dbReference type="EMBL" id="WFC95012.1"/>
    </source>
</evidence>
<organism evidence="1 2">
    <name type="scientific">Malassezia brasiliensis</name>
    <dbReference type="NCBI Taxonomy" id="1821822"/>
    <lineage>
        <taxon>Eukaryota</taxon>
        <taxon>Fungi</taxon>
        <taxon>Dikarya</taxon>
        <taxon>Basidiomycota</taxon>
        <taxon>Ustilaginomycotina</taxon>
        <taxon>Malasseziomycetes</taxon>
        <taxon>Malasseziales</taxon>
        <taxon>Malasseziaceae</taxon>
        <taxon>Malassezia</taxon>
    </lineage>
</organism>